<keyword evidence="3" id="KW-0946">Virion</keyword>
<dbReference type="Gene3D" id="2.70.20.60">
    <property type="entry name" value="Viral matrix protein, C-terminal domain"/>
    <property type="match status" value="1"/>
</dbReference>
<evidence type="ECO:0000256" key="2">
    <source>
        <dbReference type="ARBA" id="ARBA00017678"/>
    </source>
</evidence>
<dbReference type="Gene3D" id="2.70.20.50">
    <property type="entry name" value="Viral matrix protein, N-terminal domain"/>
    <property type="match status" value="1"/>
</dbReference>
<evidence type="ECO:0000313" key="7">
    <source>
        <dbReference type="EMBL" id="APP90892.1"/>
    </source>
</evidence>
<evidence type="ECO:0000256" key="3">
    <source>
        <dbReference type="ARBA" id="ARBA00022844"/>
    </source>
</evidence>
<evidence type="ECO:0000259" key="5">
    <source>
        <dbReference type="Pfam" id="PF00661"/>
    </source>
</evidence>
<reference evidence="7" key="1">
    <citation type="journal article" date="2017" name="Virus Res.">
        <title>Characterization of avian paramyxovirus serotype 14, a novel serotype, isolated from a duck fecal sample in Japan.</title>
        <authorList>
            <person name="Thampaisarn R."/>
            <person name="Bui V.N."/>
            <person name="Trinh D.Q."/>
            <person name="Nagai M."/>
            <person name="Mizutani T."/>
            <person name="Omatsu T."/>
            <person name="Katayama Y."/>
            <person name="Gronsang D."/>
            <person name="Le D.H."/>
            <person name="Ogawa H."/>
            <person name="Imai K."/>
        </authorList>
    </citation>
    <scope>NUCLEOTIDE SEQUENCE [LARGE SCALE GENOMIC DNA]</scope>
    <source>
        <strain evidence="7">APMV14/duck/Japan/11OG0352/2011</strain>
    </source>
</reference>
<sequence length="363" mass="39762">MASASVNLFVDESAPSSSLLAFPIVTKDNGSGGKALQPQIRIAYHGEVQGSKRSVMFVNCYGFIEDYSDRNEGFLNPDEPPKPRTVTAACLTIGSVSGDLDPREVARACFDLDVKVKINADSRERVAFSFRTKPALLISSRVISGGGIVLSAEDNIKCVGKMAVDKDYRLRIMFCSTTFLHQSKLFKAQPAVMNLRSSMLLALQVAVTIKVDIPASHPHAKYLSKEGDDLVAHVWIHVCNFKRTDRRGETRTVENLKEKVRRMGLKVSLLDLWGPTIIIEATGTMTKYALGFFSDSKTSCHPISKASPETAKLLWSATGEVKRAVAVIQSSDKRALLTEDDLLVKGAMTTQAGGLKEFSLFKK</sequence>
<organism evidence="7">
    <name type="scientific">avian paramyxovirus 14</name>
    <dbReference type="NCBI Taxonomy" id="1928005"/>
    <lineage>
        <taxon>Viruses</taxon>
        <taxon>Riboviria</taxon>
        <taxon>Orthornavirae</taxon>
        <taxon>Negarnaviricota</taxon>
        <taxon>Haploviricotina</taxon>
        <taxon>Monjiviricetes</taxon>
        <taxon>Mononegavirales</taxon>
        <taxon>Paramyxoviridae</taxon>
        <taxon>Avulavirinae</taxon>
        <taxon>Metaavulavirus</taxon>
        <taxon>Metaavulavirus japanense</taxon>
        <taxon>Avian metaavulavirus 14</taxon>
    </lineage>
</organism>
<protein>
    <recommendedName>
        <fullName evidence="2">Matrix protein</fullName>
    </recommendedName>
</protein>
<gene>
    <name evidence="7" type="primary">M</name>
</gene>
<dbReference type="RefSeq" id="YP_009508495.1">
    <property type="nucleotide sequence ID" value="NC_039015.1"/>
</dbReference>
<dbReference type="OrthoDB" id="3682at10239"/>
<dbReference type="Pfam" id="PF00661">
    <property type="entry name" value="Matrix_Paramyxo_N"/>
    <property type="match status" value="1"/>
</dbReference>
<dbReference type="GO" id="GO:0044423">
    <property type="term" value="C:virion component"/>
    <property type="evidence" value="ECO:0007669"/>
    <property type="project" value="UniProtKB-KW"/>
</dbReference>
<evidence type="ECO:0000259" key="6">
    <source>
        <dbReference type="Pfam" id="PF23765"/>
    </source>
</evidence>
<evidence type="ECO:0000256" key="4">
    <source>
        <dbReference type="ARBA" id="ARBA00023311"/>
    </source>
</evidence>
<dbReference type="InterPro" id="IPR000982">
    <property type="entry name" value="Matrix_Paramyxo_N"/>
</dbReference>
<dbReference type="InterPro" id="IPR042540">
    <property type="entry name" value="Matrix_N"/>
</dbReference>
<dbReference type="EMBL" id="KX258200">
    <property type="protein sequence ID" value="APP90892.1"/>
    <property type="molecule type" value="Viral_cRNA"/>
</dbReference>
<dbReference type="KEGG" id="vg:37619963"/>
<comment type="subcellular location">
    <subcellularLocation>
        <location evidence="1">Virion</location>
    </subcellularLocation>
</comment>
<evidence type="ECO:0000313" key="8">
    <source>
        <dbReference type="Proteomes" id="UP000241584"/>
    </source>
</evidence>
<feature type="domain" description="Matrix protein C-terminal Paramyxoviridae" evidence="6">
    <location>
        <begin position="190"/>
        <end position="345"/>
    </location>
</feature>
<dbReference type="Proteomes" id="UP000241584">
    <property type="component" value="Segment"/>
</dbReference>
<dbReference type="Pfam" id="PF23765">
    <property type="entry name" value="Matrix_Paramyxo_C"/>
    <property type="match status" value="1"/>
</dbReference>
<evidence type="ECO:0000256" key="1">
    <source>
        <dbReference type="ARBA" id="ARBA00004328"/>
    </source>
</evidence>
<dbReference type="InterPro" id="IPR042539">
    <property type="entry name" value="Matrix_C"/>
</dbReference>
<feature type="domain" description="Matrix protein N-terminal" evidence="5">
    <location>
        <begin position="12"/>
        <end position="182"/>
    </location>
</feature>
<keyword evidence="8" id="KW-1185">Reference proteome</keyword>
<name>A0A1L5YIM7_9MONO</name>
<dbReference type="GeneID" id="37619963"/>
<keyword evidence="4" id="KW-0468">Viral matrix protein</keyword>
<proteinExistence type="predicted"/>
<dbReference type="GO" id="GO:0039660">
    <property type="term" value="F:structural constituent of virion"/>
    <property type="evidence" value="ECO:0007669"/>
    <property type="project" value="UniProtKB-KW"/>
</dbReference>
<dbReference type="GO" id="GO:0019068">
    <property type="term" value="P:virion assembly"/>
    <property type="evidence" value="ECO:0007669"/>
    <property type="project" value="InterPro"/>
</dbReference>
<dbReference type="InterPro" id="IPR055413">
    <property type="entry name" value="Matrix_Paramyxo_C"/>
</dbReference>
<accession>A0A1L5YIM7</accession>